<dbReference type="PANTHER" id="PTHR19411:SF0">
    <property type="entry name" value="PROTEIN BUD31 HOMOLOG"/>
    <property type="match status" value="1"/>
</dbReference>
<comment type="similarity">
    <text evidence="2">Belongs to the BUD31 (G10) family.</text>
</comment>
<keyword evidence="3" id="KW-0539">Nucleus</keyword>
<proteinExistence type="inferred from homology"/>
<comment type="caution">
    <text evidence="4">The sequence shown here is derived from an EMBL/GenBank/DDBJ whole genome shotgun (WGS) entry which is preliminary data.</text>
</comment>
<dbReference type="EMBL" id="CAXAMM010003083">
    <property type="protein sequence ID" value="CAK8998510.1"/>
    <property type="molecule type" value="Genomic_DNA"/>
</dbReference>
<dbReference type="Pfam" id="PF01125">
    <property type="entry name" value="BUD31"/>
    <property type="match status" value="1"/>
</dbReference>
<accession>A0ABP0IAX7</accession>
<reference evidence="4 5" key="1">
    <citation type="submission" date="2024-02" db="EMBL/GenBank/DDBJ databases">
        <authorList>
            <person name="Chen Y."/>
            <person name="Shah S."/>
            <person name="Dougan E. K."/>
            <person name="Thang M."/>
            <person name="Chan C."/>
        </authorList>
    </citation>
    <scope>NUCLEOTIDE SEQUENCE [LARGE SCALE GENOMIC DNA]</scope>
</reference>
<keyword evidence="5" id="KW-1185">Reference proteome</keyword>
<dbReference type="PANTHER" id="PTHR19411">
    <property type="entry name" value="PROTEIN BUD31-RELATED"/>
    <property type="match status" value="1"/>
</dbReference>
<organism evidence="4 5">
    <name type="scientific">Durusdinium trenchii</name>
    <dbReference type="NCBI Taxonomy" id="1381693"/>
    <lineage>
        <taxon>Eukaryota</taxon>
        <taxon>Sar</taxon>
        <taxon>Alveolata</taxon>
        <taxon>Dinophyceae</taxon>
        <taxon>Suessiales</taxon>
        <taxon>Symbiodiniaceae</taxon>
        <taxon>Durusdinium</taxon>
    </lineage>
</organism>
<protein>
    <submittedName>
        <fullName evidence="4">Protein BUD31 homolog 1 (Protein G10 homolog 1)</fullName>
    </submittedName>
</protein>
<feature type="non-terminal residue" evidence="4">
    <location>
        <position position="1"/>
    </location>
</feature>
<evidence type="ECO:0000256" key="3">
    <source>
        <dbReference type="ARBA" id="ARBA00023242"/>
    </source>
</evidence>
<evidence type="ECO:0000256" key="2">
    <source>
        <dbReference type="ARBA" id="ARBA00005287"/>
    </source>
</evidence>
<dbReference type="InterPro" id="IPR001748">
    <property type="entry name" value="BUD31"/>
</dbReference>
<evidence type="ECO:0000313" key="4">
    <source>
        <dbReference type="EMBL" id="CAK8998510.1"/>
    </source>
</evidence>
<evidence type="ECO:0000256" key="1">
    <source>
        <dbReference type="ARBA" id="ARBA00004123"/>
    </source>
</evidence>
<name>A0ABP0IAX7_9DINO</name>
<sequence length="177" mass="20222">EELRERLQEDPGNKSKAEVLWPVHQINWQKSRFVYDLHHKFGRISKEVLDYCVSNKLVDGPLIKMWQKPGYEKLCSTFVINPSNYPYGTTSLCRVPRSSLSKDAVGRRDNTTGCRGCASGAEGFHNIFGNKYGQRLAKILVLREAYEAREVEKRKEEDKIELNKVWATEASAAQASD</sequence>
<evidence type="ECO:0000313" key="5">
    <source>
        <dbReference type="Proteomes" id="UP001642464"/>
    </source>
</evidence>
<gene>
    <name evidence="4" type="ORF">SCF082_LOCUS5674</name>
</gene>
<comment type="subcellular location">
    <subcellularLocation>
        <location evidence="1">Nucleus</location>
    </subcellularLocation>
</comment>
<dbReference type="Proteomes" id="UP001642464">
    <property type="component" value="Unassembled WGS sequence"/>
</dbReference>
<dbReference type="PRINTS" id="PR00322">
    <property type="entry name" value="G10"/>
</dbReference>